<accession>A0A9P7EKG2</accession>
<dbReference type="Proteomes" id="UP000807769">
    <property type="component" value="Unassembled WGS sequence"/>
</dbReference>
<reference evidence="2" key="1">
    <citation type="journal article" date="2020" name="New Phytol.">
        <title>Comparative genomics reveals dynamic genome evolution in host specialist ectomycorrhizal fungi.</title>
        <authorList>
            <person name="Lofgren L.A."/>
            <person name="Nguyen N.H."/>
            <person name="Vilgalys R."/>
            <person name="Ruytinx J."/>
            <person name="Liao H.L."/>
            <person name="Branco S."/>
            <person name="Kuo A."/>
            <person name="LaButti K."/>
            <person name="Lipzen A."/>
            <person name="Andreopoulos W."/>
            <person name="Pangilinan J."/>
            <person name="Riley R."/>
            <person name="Hundley H."/>
            <person name="Na H."/>
            <person name="Barry K."/>
            <person name="Grigoriev I.V."/>
            <person name="Stajich J.E."/>
            <person name="Kennedy P.G."/>
        </authorList>
    </citation>
    <scope>NUCLEOTIDE SEQUENCE</scope>
    <source>
        <strain evidence="2">MN1</strain>
    </source>
</reference>
<protein>
    <submittedName>
        <fullName evidence="2">Uncharacterized protein</fullName>
    </submittedName>
</protein>
<dbReference type="RefSeq" id="XP_041197743.1">
    <property type="nucleotide sequence ID" value="XM_041332411.1"/>
</dbReference>
<sequence>MTGRIAEPGKKNRKRTNAVLDPFGSDSRHLHFGGERWYCKARSLSTGQGIGVFALKIVAFDMSALRLHRAIYLRENPGAVPRLERWLVGGLRKSKCHRERNVQSVVRYCEVLWCLTRGQLHIESGSRTNSKERVATGKYQRKGSGAATAANHNAPPERPTYADLESEITGLTRSPLPTGKSS</sequence>
<comment type="caution">
    <text evidence="2">The sequence shown here is derived from an EMBL/GenBank/DDBJ whole genome shotgun (WGS) entry which is preliminary data.</text>
</comment>
<dbReference type="EMBL" id="JABBWG010000004">
    <property type="protein sequence ID" value="KAG1823683.1"/>
    <property type="molecule type" value="Genomic_DNA"/>
</dbReference>
<evidence type="ECO:0000313" key="3">
    <source>
        <dbReference type="Proteomes" id="UP000807769"/>
    </source>
</evidence>
<dbReference type="GeneID" id="64626428"/>
<proteinExistence type="predicted"/>
<keyword evidence="3" id="KW-1185">Reference proteome</keyword>
<gene>
    <name evidence="2" type="ORF">BJ212DRAFT_1296254</name>
</gene>
<organism evidence="2 3">
    <name type="scientific">Suillus subaureus</name>
    <dbReference type="NCBI Taxonomy" id="48587"/>
    <lineage>
        <taxon>Eukaryota</taxon>
        <taxon>Fungi</taxon>
        <taxon>Dikarya</taxon>
        <taxon>Basidiomycota</taxon>
        <taxon>Agaricomycotina</taxon>
        <taxon>Agaricomycetes</taxon>
        <taxon>Agaricomycetidae</taxon>
        <taxon>Boletales</taxon>
        <taxon>Suillineae</taxon>
        <taxon>Suillaceae</taxon>
        <taxon>Suillus</taxon>
    </lineage>
</organism>
<name>A0A9P7EKG2_9AGAM</name>
<evidence type="ECO:0000256" key="1">
    <source>
        <dbReference type="SAM" id="MobiDB-lite"/>
    </source>
</evidence>
<dbReference type="AlphaFoldDB" id="A0A9P7EKG2"/>
<feature type="region of interest" description="Disordered" evidence="1">
    <location>
        <begin position="125"/>
        <end position="182"/>
    </location>
</feature>
<dbReference type="OrthoDB" id="10528003at2759"/>
<evidence type="ECO:0000313" key="2">
    <source>
        <dbReference type="EMBL" id="KAG1823683.1"/>
    </source>
</evidence>